<evidence type="ECO:0000313" key="1">
    <source>
        <dbReference type="EMBL" id="GGH04541.1"/>
    </source>
</evidence>
<comment type="caution">
    <text evidence="1">The sequence shown here is derived from an EMBL/GenBank/DDBJ whole genome shotgun (WGS) entry which is preliminary data.</text>
</comment>
<keyword evidence="2" id="KW-1185">Reference proteome</keyword>
<gene>
    <name evidence="1" type="ORF">GCM10007420_21260</name>
</gene>
<name>A0ABQ1XW01_9PROT</name>
<dbReference type="EMBL" id="BMFS01000010">
    <property type="protein sequence ID" value="GGH04541.1"/>
    <property type="molecule type" value="Genomic_DNA"/>
</dbReference>
<reference evidence="2" key="1">
    <citation type="journal article" date="2019" name="Int. J. Syst. Evol. Microbiol.">
        <title>The Global Catalogue of Microorganisms (GCM) 10K type strain sequencing project: providing services to taxonomists for standard genome sequencing and annotation.</title>
        <authorList>
            <consortium name="The Broad Institute Genomics Platform"/>
            <consortium name="The Broad Institute Genome Sequencing Center for Infectious Disease"/>
            <person name="Wu L."/>
            <person name="Ma J."/>
        </authorList>
    </citation>
    <scope>NUCLEOTIDE SEQUENCE [LARGE SCALE GENOMIC DNA]</scope>
    <source>
        <strain evidence="2">CGMCC 1.12766</strain>
    </source>
</reference>
<organism evidence="1 2">
    <name type="scientific">Glycocaulis albus</name>
    <dbReference type="NCBI Taxonomy" id="1382801"/>
    <lineage>
        <taxon>Bacteria</taxon>
        <taxon>Pseudomonadati</taxon>
        <taxon>Pseudomonadota</taxon>
        <taxon>Alphaproteobacteria</taxon>
        <taxon>Maricaulales</taxon>
        <taxon>Maricaulaceae</taxon>
        <taxon>Glycocaulis</taxon>
    </lineage>
</organism>
<dbReference type="RefSeq" id="WP_188452571.1">
    <property type="nucleotide sequence ID" value="NZ_BMFS01000010.1"/>
</dbReference>
<evidence type="ECO:0000313" key="2">
    <source>
        <dbReference type="Proteomes" id="UP000648722"/>
    </source>
</evidence>
<evidence type="ECO:0008006" key="3">
    <source>
        <dbReference type="Google" id="ProtNLM"/>
    </source>
</evidence>
<proteinExistence type="predicted"/>
<dbReference type="Proteomes" id="UP000648722">
    <property type="component" value="Unassembled WGS sequence"/>
</dbReference>
<accession>A0ABQ1XW01</accession>
<protein>
    <recommendedName>
        <fullName evidence="3">Transposase</fullName>
    </recommendedName>
</protein>
<sequence length="106" mass="11809">MTNMFVYAALSECARCGRRAGMRLDPAMSSHATVALFARLRRKAVCAECGYRPDIHTLWSGPPNAIPTQESEVARWKSCEKSFAYHCQTRGPVKGWAQPDADHPRA</sequence>